<comment type="catalytic activity">
    <reaction evidence="9 10">
        <text>dTMP + ATP = dTDP + ADP</text>
        <dbReference type="Rhea" id="RHEA:13517"/>
        <dbReference type="ChEBI" id="CHEBI:30616"/>
        <dbReference type="ChEBI" id="CHEBI:58369"/>
        <dbReference type="ChEBI" id="CHEBI:63528"/>
        <dbReference type="ChEBI" id="CHEBI:456216"/>
        <dbReference type="EC" id="2.7.4.9"/>
    </reaction>
</comment>
<keyword evidence="8 10" id="KW-0067">ATP-binding</keyword>
<dbReference type="Pfam" id="PF02223">
    <property type="entry name" value="Thymidylate_kin"/>
    <property type="match status" value="1"/>
</dbReference>
<gene>
    <name evidence="10" type="primary">tmk</name>
    <name evidence="12" type="ORF">F8377_02085</name>
</gene>
<dbReference type="EMBL" id="WBZJ01000001">
    <property type="protein sequence ID" value="KAB3522976.1"/>
    <property type="molecule type" value="Genomic_DNA"/>
</dbReference>
<keyword evidence="4 10" id="KW-0808">Transferase</keyword>
<dbReference type="PROSITE" id="PS01331">
    <property type="entry name" value="THYMIDYLATE_KINASE"/>
    <property type="match status" value="1"/>
</dbReference>
<evidence type="ECO:0000256" key="8">
    <source>
        <dbReference type="ARBA" id="ARBA00022840"/>
    </source>
</evidence>
<keyword evidence="13" id="KW-1185">Reference proteome</keyword>
<evidence type="ECO:0000256" key="4">
    <source>
        <dbReference type="ARBA" id="ARBA00022679"/>
    </source>
</evidence>
<evidence type="ECO:0000256" key="6">
    <source>
        <dbReference type="ARBA" id="ARBA00022741"/>
    </source>
</evidence>
<evidence type="ECO:0000256" key="2">
    <source>
        <dbReference type="ARBA" id="ARBA00012980"/>
    </source>
</evidence>
<dbReference type="InterPro" id="IPR018094">
    <property type="entry name" value="Thymidylate_kinase"/>
</dbReference>
<proteinExistence type="inferred from homology"/>
<name>A0ABQ6VKH5_9CORY</name>
<evidence type="ECO:0000313" key="12">
    <source>
        <dbReference type="EMBL" id="KAB3522976.1"/>
    </source>
</evidence>
<keyword evidence="7 10" id="KW-0418">Kinase</keyword>
<evidence type="ECO:0000256" key="10">
    <source>
        <dbReference type="HAMAP-Rule" id="MF_00165"/>
    </source>
</evidence>
<feature type="domain" description="Thymidylate kinase-like" evidence="11">
    <location>
        <begin position="5"/>
        <end position="106"/>
    </location>
</feature>
<dbReference type="InterPro" id="IPR018095">
    <property type="entry name" value="Thymidylate_kin_CS"/>
</dbReference>
<dbReference type="InterPro" id="IPR039430">
    <property type="entry name" value="Thymidylate_kin-like_dom"/>
</dbReference>
<keyword evidence="6 10" id="KW-0547">Nucleotide-binding</keyword>
<dbReference type="NCBIfam" id="NF005923">
    <property type="entry name" value="PRK07933.1"/>
    <property type="match status" value="1"/>
</dbReference>
<dbReference type="GO" id="GO:0004798">
    <property type="term" value="F:dTMP kinase activity"/>
    <property type="evidence" value="ECO:0007669"/>
    <property type="project" value="UniProtKB-EC"/>
</dbReference>
<dbReference type="Gene3D" id="3.40.50.300">
    <property type="entry name" value="P-loop containing nucleotide triphosphate hydrolases"/>
    <property type="match status" value="1"/>
</dbReference>
<dbReference type="Proteomes" id="UP000436181">
    <property type="component" value="Unassembled WGS sequence"/>
</dbReference>
<evidence type="ECO:0000259" key="11">
    <source>
        <dbReference type="Pfam" id="PF02223"/>
    </source>
</evidence>
<dbReference type="RefSeq" id="WP_151843807.1">
    <property type="nucleotide sequence ID" value="NZ_WBZJ01000001.1"/>
</dbReference>
<evidence type="ECO:0000256" key="3">
    <source>
        <dbReference type="ARBA" id="ARBA00017144"/>
    </source>
</evidence>
<reference evidence="12 13" key="1">
    <citation type="submission" date="2019-10" db="EMBL/GenBank/DDBJ databases">
        <title>Corynebacterium sp novel species isolated from the respiratory tract of Marmot.</title>
        <authorList>
            <person name="Zhang G."/>
        </authorList>
    </citation>
    <scope>NUCLEOTIDE SEQUENCE [LARGE SCALE GENOMIC DNA]</scope>
    <source>
        <strain evidence="12 13">336</strain>
    </source>
</reference>
<sequence>MIISFEGVDGAGKNTLVTAVEAELIRRELPVARLAFPRYEHSVHAHLAQQGLYQKMGDLTDSIYGMATLFALDRHEVADELSDLDADGYVILLDRYAASNAAYSAARITQREGTRPGDMASHSIVEWVDNLEFATLGVPVPDLQILVDVSAQLAHSRVASREADDEDRVQDAYEADRDLQERTVQAYRDLAAAHWRSPWTVVDFSGADVTSCAEDIADSIQTLVQEDN</sequence>
<dbReference type="PANTHER" id="PTHR10344:SF4">
    <property type="entry name" value="UMP-CMP KINASE 2, MITOCHONDRIAL"/>
    <property type="match status" value="1"/>
</dbReference>
<evidence type="ECO:0000256" key="1">
    <source>
        <dbReference type="ARBA" id="ARBA00009776"/>
    </source>
</evidence>
<organism evidence="12 13">
    <name type="scientific">Corynebacterium zhongnanshanii</name>
    <dbReference type="NCBI Taxonomy" id="2768834"/>
    <lineage>
        <taxon>Bacteria</taxon>
        <taxon>Bacillati</taxon>
        <taxon>Actinomycetota</taxon>
        <taxon>Actinomycetes</taxon>
        <taxon>Mycobacteriales</taxon>
        <taxon>Corynebacteriaceae</taxon>
        <taxon>Corynebacterium</taxon>
    </lineage>
</organism>
<dbReference type="HAMAP" id="MF_00165">
    <property type="entry name" value="Thymidylate_kinase"/>
    <property type="match status" value="1"/>
</dbReference>
<comment type="similarity">
    <text evidence="1 10">Belongs to the thymidylate kinase family.</text>
</comment>
<dbReference type="EC" id="2.7.4.9" evidence="2 10"/>
<comment type="caution">
    <text evidence="12">The sequence shown here is derived from an EMBL/GenBank/DDBJ whole genome shotgun (WGS) entry which is preliminary data.</text>
</comment>
<comment type="caution">
    <text evidence="10">Lacks conserved residue(s) required for the propagation of feature annotation.</text>
</comment>
<accession>A0ABQ6VKH5</accession>
<comment type="function">
    <text evidence="10">Phosphorylation of dTMP to form dTDP in both de novo and salvage pathways of dTTP synthesis.</text>
</comment>
<evidence type="ECO:0000256" key="5">
    <source>
        <dbReference type="ARBA" id="ARBA00022727"/>
    </source>
</evidence>
<keyword evidence="5 10" id="KW-0545">Nucleotide biosynthesis</keyword>
<evidence type="ECO:0000313" key="13">
    <source>
        <dbReference type="Proteomes" id="UP000436181"/>
    </source>
</evidence>
<dbReference type="PANTHER" id="PTHR10344">
    <property type="entry name" value="THYMIDYLATE KINASE"/>
    <property type="match status" value="1"/>
</dbReference>
<dbReference type="SUPFAM" id="SSF52540">
    <property type="entry name" value="P-loop containing nucleoside triphosphate hydrolases"/>
    <property type="match status" value="1"/>
</dbReference>
<protein>
    <recommendedName>
        <fullName evidence="3 10">Thymidylate kinase</fullName>
        <ecNumber evidence="2 10">2.7.4.9</ecNumber>
    </recommendedName>
    <alternativeName>
        <fullName evidence="10">dTMP kinase</fullName>
    </alternativeName>
</protein>
<evidence type="ECO:0000256" key="7">
    <source>
        <dbReference type="ARBA" id="ARBA00022777"/>
    </source>
</evidence>
<dbReference type="InterPro" id="IPR027417">
    <property type="entry name" value="P-loop_NTPase"/>
</dbReference>
<evidence type="ECO:0000256" key="9">
    <source>
        <dbReference type="ARBA" id="ARBA00048743"/>
    </source>
</evidence>